<dbReference type="InterPro" id="IPR028011">
    <property type="entry name" value="DUF4476"/>
</dbReference>
<evidence type="ECO:0000313" key="2">
    <source>
        <dbReference type="EMBL" id="SJZ51975.1"/>
    </source>
</evidence>
<dbReference type="OrthoDB" id="1033069at2"/>
<reference evidence="3" key="1">
    <citation type="submission" date="2017-02" db="EMBL/GenBank/DDBJ databases">
        <authorList>
            <person name="Varghese N."/>
            <person name="Submissions S."/>
        </authorList>
    </citation>
    <scope>NUCLEOTIDE SEQUENCE [LARGE SCALE GENOMIC DNA]</scope>
    <source>
        <strain evidence="3">ATCC 51356</strain>
    </source>
</reference>
<gene>
    <name evidence="2" type="ORF">SAMN02745171_00347</name>
</gene>
<sequence length="221" mass="26385">MKRSFVIAFAILVQVLFSYSFAQRLSGLRITSEEFPIVVCIDGREISLPSHSCFVANLDRGTYYVEVYRISSIGTRLGRVYGRNVHYNGTKTIDIFINSHGFYEKPPRKKERDRHRWNWGKGMSSEQFEDFYERYQKATFNSEKEKLLDYVLSNSGLYSSQARRLVKVCTFESDKKKMIEKVYPYIIDEENFYQVVEELSFYSDREEMYEKLKNMEEEERW</sequence>
<feature type="domain" description="DUF4476" evidence="1">
    <location>
        <begin position="123"/>
        <end position="210"/>
    </location>
</feature>
<name>A0A1T4LB59_9PORP</name>
<protein>
    <recommendedName>
        <fullName evidence="1">DUF4476 domain-containing protein</fullName>
    </recommendedName>
</protein>
<proteinExistence type="predicted"/>
<dbReference type="RefSeq" id="WP_078736305.1">
    <property type="nucleotide sequence ID" value="NZ_FUXE01000003.1"/>
</dbReference>
<keyword evidence="3" id="KW-1185">Reference proteome</keyword>
<dbReference type="EMBL" id="FUXE01000003">
    <property type="protein sequence ID" value="SJZ51975.1"/>
    <property type="molecule type" value="Genomic_DNA"/>
</dbReference>
<dbReference type="Proteomes" id="UP000190121">
    <property type="component" value="Unassembled WGS sequence"/>
</dbReference>
<evidence type="ECO:0000259" key="1">
    <source>
        <dbReference type="Pfam" id="PF14771"/>
    </source>
</evidence>
<organism evidence="2 3">
    <name type="scientific">Porphyromonas circumdentaria</name>
    <dbReference type="NCBI Taxonomy" id="29524"/>
    <lineage>
        <taxon>Bacteria</taxon>
        <taxon>Pseudomonadati</taxon>
        <taxon>Bacteroidota</taxon>
        <taxon>Bacteroidia</taxon>
        <taxon>Bacteroidales</taxon>
        <taxon>Porphyromonadaceae</taxon>
        <taxon>Porphyromonas</taxon>
    </lineage>
</organism>
<accession>A0A1T4LB59</accession>
<dbReference type="STRING" id="29524.SAMN02745171_00347"/>
<dbReference type="AlphaFoldDB" id="A0A1T4LB59"/>
<evidence type="ECO:0000313" key="3">
    <source>
        <dbReference type="Proteomes" id="UP000190121"/>
    </source>
</evidence>
<dbReference type="Pfam" id="PF14771">
    <property type="entry name" value="DUF4476"/>
    <property type="match status" value="1"/>
</dbReference>